<evidence type="ECO:0000313" key="3">
    <source>
        <dbReference type="EMBL" id="MBB6478561.1"/>
    </source>
</evidence>
<evidence type="ECO:0000259" key="2">
    <source>
        <dbReference type="Pfam" id="PF18663"/>
    </source>
</evidence>
<gene>
    <name evidence="3" type="ORF">HNR50_000194</name>
</gene>
<evidence type="ECO:0000313" key="4">
    <source>
        <dbReference type="Proteomes" id="UP000587760"/>
    </source>
</evidence>
<dbReference type="PROSITE" id="PS51257">
    <property type="entry name" value="PROKAR_LIPOPROTEIN"/>
    <property type="match status" value="1"/>
</dbReference>
<sequence length="510" mass="58682">MIKNGTFPAAAALLMSLLISCGSPQSDEENITPQTIIPGLANDSEQIPDSDNTIVPADSIINSLQILIDREYRDYDILNINLDEDETEEQIILASPLNEDKNVFRIYIADFDEKKDEYYELYRSDIGTYNLNIASIECDDLTGDHLNEIIITGIDTKDQQILEVFKLFPEKDSQSYTVKKVFNQAVDGDFEIIRMDRGNDYKIDGLTGESFGLEVQKKNPDDEKNLIVERFKWNAEKKYYELSNSEKVRISSLSNENLLNFYRGTSEDYLDFLKGPWFKTKDLNGNATHNMNEIFQIIPEEKTITFYSGDIQESFTWNENTEPVKYRQILSFFSVRNNFLTSMSFSISISIDSFETIQVKIRGNQRWGGTYSQLTENLQKALTDNSRENLLLSEMKVKGLYKTNLNTEILFDSPEYILKEDDKETRGIFTIFDLEGQQILEMKELSSNGLTRDIKTYLMEYSESADDLRIIRTITLKKGVLRARGIAPESGSELHFEQIEKVDQETTENP</sequence>
<keyword evidence="1" id="KW-0732">Signal</keyword>
<dbReference type="RefSeq" id="WP_184742520.1">
    <property type="nucleotide sequence ID" value="NZ_JACHGJ010000001.1"/>
</dbReference>
<feature type="chain" id="PRO_5032733692" description="Pallilysin beta barrel domain-containing protein" evidence="1">
    <location>
        <begin position="27"/>
        <end position="510"/>
    </location>
</feature>
<feature type="signal peptide" evidence="1">
    <location>
        <begin position="1"/>
        <end position="26"/>
    </location>
</feature>
<dbReference type="Pfam" id="PF18663">
    <property type="entry name" value="Pallilysin"/>
    <property type="match status" value="1"/>
</dbReference>
<accession>A0A841R594</accession>
<dbReference type="Proteomes" id="UP000587760">
    <property type="component" value="Unassembled WGS sequence"/>
</dbReference>
<proteinExistence type="predicted"/>
<reference evidence="3 4" key="1">
    <citation type="submission" date="2020-08" db="EMBL/GenBank/DDBJ databases">
        <title>Genomic Encyclopedia of Type Strains, Phase IV (KMG-IV): sequencing the most valuable type-strain genomes for metagenomic binning, comparative biology and taxonomic classification.</title>
        <authorList>
            <person name="Goeker M."/>
        </authorList>
    </citation>
    <scope>NUCLEOTIDE SEQUENCE [LARGE SCALE GENOMIC DNA]</scope>
    <source>
        <strain evidence="3 4">DSM 2461</strain>
    </source>
</reference>
<dbReference type="EMBL" id="JACHGJ010000001">
    <property type="protein sequence ID" value="MBB6478561.1"/>
    <property type="molecule type" value="Genomic_DNA"/>
</dbReference>
<dbReference type="AlphaFoldDB" id="A0A841R594"/>
<protein>
    <recommendedName>
        <fullName evidence="2">Pallilysin beta barrel domain-containing protein</fullName>
    </recommendedName>
</protein>
<dbReference type="InterPro" id="IPR041037">
    <property type="entry name" value="Pallilysin"/>
</dbReference>
<feature type="domain" description="Pallilysin beta barrel" evidence="2">
    <location>
        <begin position="258"/>
        <end position="363"/>
    </location>
</feature>
<dbReference type="NCBIfam" id="NF033751">
    <property type="entry name" value="pallilysin_like"/>
    <property type="match status" value="1"/>
</dbReference>
<organism evidence="3 4">
    <name type="scientific">Spirochaeta isovalerica</name>
    <dbReference type="NCBI Taxonomy" id="150"/>
    <lineage>
        <taxon>Bacteria</taxon>
        <taxon>Pseudomonadati</taxon>
        <taxon>Spirochaetota</taxon>
        <taxon>Spirochaetia</taxon>
        <taxon>Spirochaetales</taxon>
        <taxon>Spirochaetaceae</taxon>
        <taxon>Spirochaeta</taxon>
    </lineage>
</organism>
<keyword evidence="4" id="KW-1185">Reference proteome</keyword>
<evidence type="ECO:0000256" key="1">
    <source>
        <dbReference type="SAM" id="SignalP"/>
    </source>
</evidence>
<name>A0A841R594_9SPIO</name>
<comment type="caution">
    <text evidence="3">The sequence shown here is derived from an EMBL/GenBank/DDBJ whole genome shotgun (WGS) entry which is preliminary data.</text>
</comment>